<dbReference type="PRINTS" id="PR00385">
    <property type="entry name" value="P450"/>
</dbReference>
<gene>
    <name evidence="13" type="ORF">LUZ62_038958</name>
</gene>
<dbReference type="AlphaFoldDB" id="A0AAV8FBZ5"/>
<evidence type="ECO:0000256" key="4">
    <source>
        <dbReference type="ARBA" id="ARBA00022692"/>
    </source>
</evidence>
<keyword evidence="7 12" id="KW-0560">Oxidoreductase</keyword>
<organism evidence="13 14">
    <name type="scientific">Rhynchospora pubera</name>
    <dbReference type="NCBI Taxonomy" id="906938"/>
    <lineage>
        <taxon>Eukaryota</taxon>
        <taxon>Viridiplantae</taxon>
        <taxon>Streptophyta</taxon>
        <taxon>Embryophyta</taxon>
        <taxon>Tracheophyta</taxon>
        <taxon>Spermatophyta</taxon>
        <taxon>Magnoliopsida</taxon>
        <taxon>Liliopsida</taxon>
        <taxon>Poales</taxon>
        <taxon>Cyperaceae</taxon>
        <taxon>Cyperoideae</taxon>
        <taxon>Rhynchosporeae</taxon>
        <taxon>Rhynchospora</taxon>
    </lineage>
</organism>
<dbReference type="Gene3D" id="1.10.630.10">
    <property type="entry name" value="Cytochrome P450"/>
    <property type="match status" value="1"/>
</dbReference>
<keyword evidence="3 11" id="KW-0349">Heme</keyword>
<keyword evidence="10" id="KW-0472">Membrane</keyword>
<dbReference type="GO" id="GO:0006629">
    <property type="term" value="P:lipid metabolic process"/>
    <property type="evidence" value="ECO:0007669"/>
    <property type="project" value="UniProtKB-ARBA"/>
</dbReference>
<comment type="subcellular location">
    <subcellularLocation>
        <location evidence="1">Membrane</location>
    </subcellularLocation>
</comment>
<dbReference type="PROSITE" id="PS00086">
    <property type="entry name" value="CYTOCHROME_P450"/>
    <property type="match status" value="1"/>
</dbReference>
<keyword evidence="4" id="KW-0812">Transmembrane</keyword>
<comment type="cofactor">
    <cofactor evidence="11">
        <name>heme</name>
        <dbReference type="ChEBI" id="CHEBI:30413"/>
    </cofactor>
</comment>
<accession>A0AAV8FBZ5</accession>
<dbReference type="PANTHER" id="PTHR24282:SF255">
    <property type="entry name" value="CYTOCHROME P450 72A11-RELATED"/>
    <property type="match status" value="1"/>
</dbReference>
<feature type="binding site" description="axial binding residue" evidence="11">
    <location>
        <position position="511"/>
    </location>
    <ligand>
        <name>heme</name>
        <dbReference type="ChEBI" id="CHEBI:30413"/>
    </ligand>
    <ligandPart>
        <name>Fe</name>
        <dbReference type="ChEBI" id="CHEBI:18248"/>
    </ligandPart>
</feature>
<keyword evidence="9 12" id="KW-0503">Monooxygenase</keyword>
<dbReference type="InterPro" id="IPR050665">
    <property type="entry name" value="Cytochrome_P450_Monooxygen"/>
</dbReference>
<evidence type="ECO:0000256" key="7">
    <source>
        <dbReference type="ARBA" id="ARBA00023002"/>
    </source>
</evidence>
<evidence type="ECO:0000256" key="11">
    <source>
        <dbReference type="PIRSR" id="PIRSR602401-1"/>
    </source>
</evidence>
<sequence length="564" mass="64388">MHEILSQIGSNPWSLFIGAFSLLLLWGATRALEWAWLKPRRFEQAMRKQGLCGTVYRSLAGDLKEIIRLNKEARAKPMQFSHDISPRISPFQYRTIKQFGKLSFTWFGPYPRITVMDSGLVREILSNKFGHFEKEKFSRLGQLLAAGLANYGGEKWAKHRRILNPAFQVEKLKRMLPAFSICCSELVDRWENSVGTDESFELDVWPEMQNLTGDVISKAAFGSSYHEGRRIFQLQTEQVERFTKAVPTLFIPFNWNNIRVSKGKKNEKAKGGDNYASLFLVPCLSLRLGTGTYQLKIIKMMKQTAREVQTLLMGILAKRENAIRNGETTEDDLLGLLLESNKSEMEQNGTSDSSLGLTIDEVIEECKLFYFAGQETTSVLLTWTLVVLSIHPEWQEKAREEVLQHFGRDKPDFDGLSRLKIVSMILYEVLRLYPPVVALSRRTYKTTQLGDVTVPPGVHLHLPILFIHHDPDIWGPDATEFKPTRFAEGISKATKNGQSAFFPFGWGPRICIGQNFALLEAKLGLSMILQHFRFELSENYQHAPQIVIFTVHPQHGAPIKFHRL</sequence>
<dbReference type="InterPro" id="IPR036396">
    <property type="entry name" value="Cyt_P450_sf"/>
</dbReference>
<dbReference type="PRINTS" id="PR00463">
    <property type="entry name" value="EP450I"/>
</dbReference>
<evidence type="ECO:0000256" key="10">
    <source>
        <dbReference type="ARBA" id="ARBA00023136"/>
    </source>
</evidence>
<comment type="caution">
    <text evidence="13">The sequence shown here is derived from an EMBL/GenBank/DDBJ whole genome shotgun (WGS) entry which is preliminary data.</text>
</comment>
<name>A0AAV8FBZ5_9POAL</name>
<dbReference type="EMBL" id="JAMFTS010000002">
    <property type="protein sequence ID" value="KAJ4787712.1"/>
    <property type="molecule type" value="Genomic_DNA"/>
</dbReference>
<evidence type="ECO:0000256" key="6">
    <source>
        <dbReference type="ARBA" id="ARBA00022989"/>
    </source>
</evidence>
<dbReference type="InterPro" id="IPR001128">
    <property type="entry name" value="Cyt_P450"/>
</dbReference>
<dbReference type="Pfam" id="PF00067">
    <property type="entry name" value="p450"/>
    <property type="match status" value="1"/>
</dbReference>
<keyword evidence="8 11" id="KW-0408">Iron</keyword>
<keyword evidence="6" id="KW-1133">Transmembrane helix</keyword>
<evidence type="ECO:0000256" key="3">
    <source>
        <dbReference type="ARBA" id="ARBA00022617"/>
    </source>
</evidence>
<evidence type="ECO:0000256" key="2">
    <source>
        <dbReference type="ARBA" id="ARBA00010617"/>
    </source>
</evidence>
<dbReference type="GO" id="GO:0016705">
    <property type="term" value="F:oxidoreductase activity, acting on paired donors, with incorporation or reduction of molecular oxygen"/>
    <property type="evidence" value="ECO:0007669"/>
    <property type="project" value="InterPro"/>
</dbReference>
<proteinExistence type="inferred from homology"/>
<protein>
    <submittedName>
        <fullName evidence="13">Cytochrome P450</fullName>
    </submittedName>
</protein>
<keyword evidence="14" id="KW-1185">Reference proteome</keyword>
<evidence type="ECO:0000313" key="14">
    <source>
        <dbReference type="Proteomes" id="UP001140206"/>
    </source>
</evidence>
<dbReference type="Proteomes" id="UP001140206">
    <property type="component" value="Chromosome 2"/>
</dbReference>
<evidence type="ECO:0000313" key="13">
    <source>
        <dbReference type="EMBL" id="KAJ4787712.1"/>
    </source>
</evidence>
<evidence type="ECO:0000256" key="12">
    <source>
        <dbReference type="RuleBase" id="RU000461"/>
    </source>
</evidence>
<evidence type="ECO:0000256" key="9">
    <source>
        <dbReference type="ARBA" id="ARBA00023033"/>
    </source>
</evidence>
<dbReference type="SUPFAM" id="SSF48264">
    <property type="entry name" value="Cytochrome P450"/>
    <property type="match status" value="1"/>
</dbReference>
<dbReference type="GO" id="GO:0016020">
    <property type="term" value="C:membrane"/>
    <property type="evidence" value="ECO:0007669"/>
    <property type="project" value="UniProtKB-SubCell"/>
</dbReference>
<dbReference type="PANTHER" id="PTHR24282">
    <property type="entry name" value="CYTOCHROME P450 FAMILY MEMBER"/>
    <property type="match status" value="1"/>
</dbReference>
<dbReference type="InterPro" id="IPR002401">
    <property type="entry name" value="Cyt_P450_E_grp-I"/>
</dbReference>
<dbReference type="InterPro" id="IPR017972">
    <property type="entry name" value="Cyt_P450_CS"/>
</dbReference>
<keyword evidence="5 11" id="KW-0479">Metal-binding</keyword>
<reference evidence="13" key="1">
    <citation type="submission" date="2022-08" db="EMBL/GenBank/DDBJ databases">
        <authorList>
            <person name="Marques A."/>
        </authorList>
    </citation>
    <scope>NUCLEOTIDE SEQUENCE</scope>
    <source>
        <strain evidence="13">RhyPub2mFocal</strain>
        <tissue evidence="13">Leaves</tissue>
    </source>
</reference>
<evidence type="ECO:0000256" key="5">
    <source>
        <dbReference type="ARBA" id="ARBA00022723"/>
    </source>
</evidence>
<dbReference type="GO" id="GO:0005506">
    <property type="term" value="F:iron ion binding"/>
    <property type="evidence" value="ECO:0007669"/>
    <property type="project" value="InterPro"/>
</dbReference>
<dbReference type="GO" id="GO:0020037">
    <property type="term" value="F:heme binding"/>
    <property type="evidence" value="ECO:0007669"/>
    <property type="project" value="InterPro"/>
</dbReference>
<dbReference type="GO" id="GO:0004497">
    <property type="term" value="F:monooxygenase activity"/>
    <property type="evidence" value="ECO:0007669"/>
    <property type="project" value="UniProtKB-KW"/>
</dbReference>
<evidence type="ECO:0000256" key="8">
    <source>
        <dbReference type="ARBA" id="ARBA00023004"/>
    </source>
</evidence>
<comment type="similarity">
    <text evidence="2 12">Belongs to the cytochrome P450 family.</text>
</comment>
<evidence type="ECO:0000256" key="1">
    <source>
        <dbReference type="ARBA" id="ARBA00004370"/>
    </source>
</evidence>